<dbReference type="KEGG" id="taer:GT409_13785"/>
<dbReference type="EMBL" id="CP047593">
    <property type="protein sequence ID" value="QHI70463.1"/>
    <property type="molecule type" value="Genomic_DNA"/>
</dbReference>
<gene>
    <name evidence="3" type="ORF">GT409_13785</name>
</gene>
<dbReference type="Proteomes" id="UP000464954">
    <property type="component" value="Chromosome"/>
</dbReference>
<dbReference type="InterPro" id="IPR029058">
    <property type="entry name" value="AB_hydrolase_fold"/>
</dbReference>
<dbReference type="SUPFAM" id="SSF53474">
    <property type="entry name" value="alpha/beta-Hydrolases"/>
    <property type="match status" value="1"/>
</dbReference>
<evidence type="ECO:0000259" key="2">
    <source>
        <dbReference type="Pfam" id="PF12146"/>
    </source>
</evidence>
<evidence type="ECO:0000313" key="4">
    <source>
        <dbReference type="Proteomes" id="UP000464954"/>
    </source>
</evidence>
<keyword evidence="1" id="KW-1133">Transmembrane helix</keyword>
<keyword evidence="4" id="KW-1185">Reference proteome</keyword>
<keyword evidence="1" id="KW-0472">Membrane</keyword>
<feature type="domain" description="Serine aminopeptidase S33" evidence="2">
    <location>
        <begin position="96"/>
        <end position="174"/>
    </location>
</feature>
<name>A0A6P1MBI8_9BACT</name>
<proteinExistence type="predicted"/>
<dbReference type="Gene3D" id="3.40.50.1820">
    <property type="entry name" value="alpha/beta hydrolase"/>
    <property type="match status" value="1"/>
</dbReference>
<dbReference type="InterPro" id="IPR022742">
    <property type="entry name" value="Hydrolase_4"/>
</dbReference>
<accession>A0A6P1MBI8</accession>
<dbReference type="AlphaFoldDB" id="A0A6P1MBI8"/>
<dbReference type="RefSeq" id="WP_160629640.1">
    <property type="nucleotide sequence ID" value="NZ_CP047593.1"/>
</dbReference>
<evidence type="ECO:0000256" key="1">
    <source>
        <dbReference type="SAM" id="Phobius"/>
    </source>
</evidence>
<organism evidence="3 4">
    <name type="scientific">Tichowtungia aerotolerans</name>
    <dbReference type="NCBI Taxonomy" id="2697043"/>
    <lineage>
        <taxon>Bacteria</taxon>
        <taxon>Pseudomonadati</taxon>
        <taxon>Kiritimatiellota</taxon>
        <taxon>Tichowtungiia</taxon>
        <taxon>Tichowtungiales</taxon>
        <taxon>Tichowtungiaceae</taxon>
        <taxon>Tichowtungia</taxon>
    </lineage>
</organism>
<keyword evidence="1" id="KW-0812">Transmembrane</keyword>
<dbReference type="Pfam" id="PF12146">
    <property type="entry name" value="Hydrolase_4"/>
    <property type="match status" value="1"/>
</dbReference>
<protein>
    <submittedName>
        <fullName evidence="3">Alpha/beta hydrolase</fullName>
    </submittedName>
</protein>
<dbReference type="PANTHER" id="PTHR12277">
    <property type="entry name" value="ALPHA/BETA HYDROLASE DOMAIN-CONTAINING PROTEIN"/>
    <property type="match status" value="1"/>
</dbReference>
<dbReference type="GO" id="GO:0016787">
    <property type="term" value="F:hydrolase activity"/>
    <property type="evidence" value="ECO:0007669"/>
    <property type="project" value="UniProtKB-KW"/>
</dbReference>
<evidence type="ECO:0000313" key="3">
    <source>
        <dbReference type="EMBL" id="QHI70463.1"/>
    </source>
</evidence>
<sequence length="260" mass="29070">MIGILILKLMVLAILVYAGAVIFMWVRQDRFLFKPNHWEPLPEFEKYRWDREVNGVKLQGWFLDKGCDKTVIYHGGNAEDLAGHCDVLFQGLTTNALLVNYRGYGQSEGRPAEKDMIADCIAVLDLFCKEKAVPFSSIFLMGRSLGSGVSVQVAAARPEVAGVILVTPYESIAAIARFQYPWLPIERLLHHPFQSIDFAPALKLPALVLLAEFDEVIPVESGLRLGSAWGGPKEIITLPTGHMDINEHPDYFTAINRFVK</sequence>
<feature type="transmembrane region" description="Helical" evidence="1">
    <location>
        <begin position="6"/>
        <end position="26"/>
    </location>
</feature>
<keyword evidence="3" id="KW-0378">Hydrolase</keyword>
<dbReference type="PANTHER" id="PTHR12277:SF81">
    <property type="entry name" value="PROTEIN ABHD13"/>
    <property type="match status" value="1"/>
</dbReference>
<reference evidence="3 4" key="1">
    <citation type="submission" date="2020-01" db="EMBL/GenBank/DDBJ databases">
        <title>Ponticoccus aerotolerans gen. nov., sp. nov., an anaerobic bacterium and proposal of Ponticoccusceae fam. nov., Ponticoccusles ord. nov. and Ponticoccuse classis nov. in the phylum Kiritimatiellaeota.</title>
        <authorList>
            <person name="Zhou L.Y."/>
            <person name="Du Z.J."/>
        </authorList>
    </citation>
    <scope>NUCLEOTIDE SEQUENCE [LARGE SCALE GENOMIC DNA]</scope>
    <source>
        <strain evidence="3 4">S-5007</strain>
    </source>
</reference>